<keyword evidence="2" id="KW-1185">Reference proteome</keyword>
<comment type="caution">
    <text evidence="1">The sequence shown here is derived from an EMBL/GenBank/DDBJ whole genome shotgun (WGS) entry which is preliminary data.</text>
</comment>
<evidence type="ECO:0000313" key="1">
    <source>
        <dbReference type="EMBL" id="MFB2834695.1"/>
    </source>
</evidence>
<reference evidence="1 2" key="1">
    <citation type="submission" date="2024-09" db="EMBL/GenBank/DDBJ databases">
        <title>Floridaenema gen nov. (Aerosakkonemataceae, Aerosakkonematales ord. nov., Cyanobacteria) from benthic tropical and subtropical fresh waters, with the description of four new species.</title>
        <authorList>
            <person name="Moretto J.A."/>
            <person name="Berthold D.E."/>
            <person name="Lefler F.W."/>
            <person name="Huang I.-S."/>
            <person name="Laughinghouse H. IV."/>
        </authorList>
    </citation>
    <scope>NUCLEOTIDE SEQUENCE [LARGE SCALE GENOMIC DNA]</scope>
    <source>
        <strain evidence="1 2">BLCC-F167</strain>
    </source>
</reference>
<dbReference type="Proteomes" id="UP001576780">
    <property type="component" value="Unassembled WGS sequence"/>
</dbReference>
<dbReference type="CDD" id="cd20698">
    <property type="entry name" value="CdiI_Kp-like"/>
    <property type="match status" value="1"/>
</dbReference>
<dbReference type="EMBL" id="JBHFNT010000072">
    <property type="protein sequence ID" value="MFB2834695.1"/>
    <property type="molecule type" value="Genomic_DNA"/>
</dbReference>
<gene>
    <name evidence="1" type="ORF">ACE1CA_09195</name>
</gene>
<sequence length="141" mass="16328">MTTPWLHKRYAHIINCLPGSALMKLRQKFDELAMLELFYAEPVIANPADGYWCYEVTDASGIKLRFGMDVIQESVQINLKLADVSIFNFTFEMVEDIEIIDREKGRFAFEVAAKNQEVKTKIQVELRPYIRIEGATLKNCY</sequence>
<protein>
    <submittedName>
        <fullName evidence="1">Uncharacterized protein</fullName>
    </submittedName>
</protein>
<organism evidence="1 2">
    <name type="scientific">Floridaenema evergladense BLCC-F167</name>
    <dbReference type="NCBI Taxonomy" id="3153639"/>
    <lineage>
        <taxon>Bacteria</taxon>
        <taxon>Bacillati</taxon>
        <taxon>Cyanobacteriota</taxon>
        <taxon>Cyanophyceae</taxon>
        <taxon>Oscillatoriophycideae</taxon>
        <taxon>Aerosakkonematales</taxon>
        <taxon>Aerosakkonemataceae</taxon>
        <taxon>Floridanema</taxon>
        <taxon>Floridanema evergladense</taxon>
    </lineage>
</organism>
<accession>A0ABV4WHZ8</accession>
<proteinExistence type="predicted"/>
<dbReference type="RefSeq" id="WP_413277123.1">
    <property type="nucleotide sequence ID" value="NZ_JBHFNT010000072.1"/>
</dbReference>
<name>A0ABV4WHZ8_9CYAN</name>
<evidence type="ECO:0000313" key="2">
    <source>
        <dbReference type="Proteomes" id="UP001576780"/>
    </source>
</evidence>